<dbReference type="PANTHER" id="PTHR43731:SF14">
    <property type="entry name" value="PRESENILIN-ASSOCIATED RHOMBOID-LIKE PROTEIN, MITOCHONDRIAL"/>
    <property type="match status" value="1"/>
</dbReference>
<dbReference type="SUPFAM" id="SSF144091">
    <property type="entry name" value="Rhomboid-like"/>
    <property type="match status" value="1"/>
</dbReference>
<dbReference type="Gene3D" id="1.20.1540.10">
    <property type="entry name" value="Rhomboid-like"/>
    <property type="match status" value="1"/>
</dbReference>
<evidence type="ECO:0000259" key="8">
    <source>
        <dbReference type="Pfam" id="PF01694"/>
    </source>
</evidence>
<dbReference type="InterPro" id="IPR035952">
    <property type="entry name" value="Rhomboid-like_sf"/>
</dbReference>
<keyword evidence="10" id="KW-1185">Reference proteome</keyword>
<feature type="transmembrane region" description="Helical" evidence="7">
    <location>
        <begin position="281"/>
        <end position="299"/>
    </location>
</feature>
<accession>A0A1S8T9E2</accession>
<comment type="caution">
    <text evidence="9">The sequence shown here is derived from an EMBL/GenBank/DDBJ whole genome shotgun (WGS) entry which is preliminary data.</text>
</comment>
<comment type="subcellular location">
    <subcellularLocation>
        <location evidence="1">Membrane</location>
        <topology evidence="1">Multi-pass membrane protein</topology>
    </subcellularLocation>
</comment>
<feature type="transmembrane region" description="Helical" evidence="7">
    <location>
        <begin position="142"/>
        <end position="160"/>
    </location>
</feature>
<dbReference type="STRING" id="29367.CLPUN_39240"/>
<feature type="transmembrane region" description="Helical" evidence="7">
    <location>
        <begin position="228"/>
        <end position="245"/>
    </location>
</feature>
<evidence type="ECO:0000256" key="4">
    <source>
        <dbReference type="ARBA" id="ARBA00022801"/>
    </source>
</evidence>
<keyword evidence="5 7" id="KW-1133">Transmembrane helix</keyword>
<feature type="domain" description="Peptidase S54 rhomboid" evidence="8">
    <location>
        <begin position="187"/>
        <end position="323"/>
    </location>
</feature>
<evidence type="ECO:0000256" key="3">
    <source>
        <dbReference type="ARBA" id="ARBA00022692"/>
    </source>
</evidence>
<dbReference type="GO" id="GO:0004252">
    <property type="term" value="F:serine-type endopeptidase activity"/>
    <property type="evidence" value="ECO:0007669"/>
    <property type="project" value="InterPro"/>
</dbReference>
<sequence>MKNFKEDFYKILINKENFYMKQYYSDFYKEEVFLAVKELRDGIYCVLISRDERKDTDYSEAIRYVKALGKSFSLNMIILSDKEYACGNESLIPNKLIINEKNYKVISCDNSCAPLEQIFNSTMRSHKINNSRKKERFLEDKILTLFIISINGIMFLITQFEIYSTGRSSNEVLISLGAKYNLLIENGEVWRLLTCAFLHSGIIHIGCNMYSLYIIGPQIHQIYGAKKYFIIYIISCITSSLLSYLMSPYSISVGASGGIFGLMGALLAFAIIEREKIEKKYLSSLLQIIIINLFIGLSIKNIDNFGHIGGLIGGMLIGYIIYRTSKNKRIL</sequence>
<feature type="transmembrane region" description="Helical" evidence="7">
    <location>
        <begin position="305"/>
        <end position="322"/>
    </location>
</feature>
<dbReference type="GO" id="GO:0016020">
    <property type="term" value="C:membrane"/>
    <property type="evidence" value="ECO:0007669"/>
    <property type="project" value="UniProtKB-SubCell"/>
</dbReference>
<gene>
    <name evidence="9" type="primary">gluP</name>
    <name evidence="9" type="ORF">CLPUN_39240</name>
</gene>
<evidence type="ECO:0000256" key="2">
    <source>
        <dbReference type="ARBA" id="ARBA00009045"/>
    </source>
</evidence>
<evidence type="ECO:0000313" key="9">
    <source>
        <dbReference type="EMBL" id="OOM74376.1"/>
    </source>
</evidence>
<evidence type="ECO:0000256" key="5">
    <source>
        <dbReference type="ARBA" id="ARBA00022989"/>
    </source>
</evidence>
<evidence type="ECO:0000256" key="6">
    <source>
        <dbReference type="ARBA" id="ARBA00023136"/>
    </source>
</evidence>
<evidence type="ECO:0000256" key="7">
    <source>
        <dbReference type="SAM" id="Phobius"/>
    </source>
</evidence>
<keyword evidence="9" id="KW-0645">Protease</keyword>
<keyword evidence="3 7" id="KW-0812">Transmembrane</keyword>
<dbReference type="PANTHER" id="PTHR43731">
    <property type="entry name" value="RHOMBOID PROTEASE"/>
    <property type="match status" value="1"/>
</dbReference>
<dbReference type="Proteomes" id="UP000190890">
    <property type="component" value="Unassembled WGS sequence"/>
</dbReference>
<proteinExistence type="inferred from homology"/>
<dbReference type="RefSeq" id="WP_077848907.1">
    <property type="nucleotide sequence ID" value="NZ_LZZM01000200.1"/>
</dbReference>
<name>A0A1S8T9E2_9CLOT</name>
<dbReference type="AlphaFoldDB" id="A0A1S8T9E2"/>
<keyword evidence="6 7" id="KW-0472">Membrane</keyword>
<keyword evidence="4 9" id="KW-0378">Hydrolase</keyword>
<dbReference type="EMBL" id="LZZM01000200">
    <property type="protein sequence ID" value="OOM74376.1"/>
    <property type="molecule type" value="Genomic_DNA"/>
</dbReference>
<organism evidence="9 10">
    <name type="scientific">Clostridium puniceum</name>
    <dbReference type="NCBI Taxonomy" id="29367"/>
    <lineage>
        <taxon>Bacteria</taxon>
        <taxon>Bacillati</taxon>
        <taxon>Bacillota</taxon>
        <taxon>Clostridia</taxon>
        <taxon>Eubacteriales</taxon>
        <taxon>Clostridiaceae</taxon>
        <taxon>Clostridium</taxon>
    </lineage>
</organism>
<dbReference type="Pfam" id="PF01694">
    <property type="entry name" value="Rhomboid"/>
    <property type="match status" value="1"/>
</dbReference>
<dbReference type="InterPro" id="IPR050925">
    <property type="entry name" value="Rhomboid_protease_S54"/>
</dbReference>
<dbReference type="InterPro" id="IPR022764">
    <property type="entry name" value="Peptidase_S54_rhomboid_dom"/>
</dbReference>
<evidence type="ECO:0000313" key="10">
    <source>
        <dbReference type="Proteomes" id="UP000190890"/>
    </source>
</evidence>
<feature type="transmembrane region" description="Helical" evidence="7">
    <location>
        <begin position="189"/>
        <end position="216"/>
    </location>
</feature>
<protein>
    <submittedName>
        <fullName evidence="9">Rhomboid protease GluP</fullName>
        <ecNumber evidence="9">3.4.21.105</ecNumber>
    </submittedName>
</protein>
<comment type="similarity">
    <text evidence="2">Belongs to the peptidase S54 family.</text>
</comment>
<feature type="transmembrane region" description="Helical" evidence="7">
    <location>
        <begin position="251"/>
        <end position="272"/>
    </location>
</feature>
<dbReference type="OrthoDB" id="9813074at2"/>
<evidence type="ECO:0000256" key="1">
    <source>
        <dbReference type="ARBA" id="ARBA00004141"/>
    </source>
</evidence>
<dbReference type="EC" id="3.4.21.105" evidence="9"/>
<reference evidence="9 10" key="1">
    <citation type="submission" date="2016-05" db="EMBL/GenBank/DDBJ databases">
        <title>Microbial solvent formation.</title>
        <authorList>
            <person name="Poehlein A."/>
            <person name="Montoya Solano J.D."/>
            <person name="Flitsch S."/>
            <person name="Krabben P."/>
            <person name="Duerre P."/>
            <person name="Daniel R."/>
        </authorList>
    </citation>
    <scope>NUCLEOTIDE SEQUENCE [LARGE SCALE GENOMIC DNA]</scope>
    <source>
        <strain evidence="9 10">DSM 2619</strain>
    </source>
</reference>
<dbReference type="GO" id="GO:0006508">
    <property type="term" value="P:proteolysis"/>
    <property type="evidence" value="ECO:0007669"/>
    <property type="project" value="UniProtKB-KW"/>
</dbReference>